<dbReference type="RefSeq" id="WP_015023524.1">
    <property type="nucleotide sequence ID" value="NC_018721.1"/>
</dbReference>
<evidence type="ECO:0000313" key="1">
    <source>
        <dbReference type="EMBL" id="AFU67911.1"/>
    </source>
</evidence>
<dbReference type="AlphaFoldDB" id="K4IFQ6"/>
<dbReference type="KEGG" id="ptq:P700755_000935"/>
<gene>
    <name evidence="1" type="ordered locus">P700755_000935</name>
</gene>
<dbReference type="OrthoDB" id="6397945at2"/>
<accession>K4IFQ6</accession>
<dbReference type="EMBL" id="CP003879">
    <property type="protein sequence ID" value="AFU67911.1"/>
    <property type="molecule type" value="Genomic_DNA"/>
</dbReference>
<sequence>MIKKEEELFDEWKKKRPGFVSDGIVQLDNYLESEFKILYLLKEVNGGKNWDLRDLLKKGERKPTWDNIALWTFGINNLNKNYLWAELKELRSKEFRIEQLLKIAAINLKKESGSHTANNKIIWGYAKEDQLFLKKQIELYDPKIIVCCGTPTGDILKKFNLVEEFDKWKLSFWGVRYHVSEQNIIIISYCHPEARIDDNFKYFPLINTIREITKSLKYSLD</sequence>
<reference evidence="1" key="2">
    <citation type="submission" date="2012-09" db="EMBL/GenBank/DDBJ databases">
        <title>The complete sequence of Psychroflexus torquis an extreme psychrophile from sea-ice that is stimulated by light.</title>
        <authorList>
            <person name="Feng S."/>
            <person name="Powell S.M."/>
            <person name="Bowman J.P."/>
        </authorList>
    </citation>
    <scope>NUCLEOTIDE SEQUENCE [LARGE SCALE GENOMIC DNA]</scope>
    <source>
        <strain evidence="1">ATCC 700755</strain>
    </source>
</reference>
<dbReference type="STRING" id="313595.P700755_000935"/>
<name>K4IFQ6_PSYTT</name>
<evidence type="ECO:0000313" key="2">
    <source>
        <dbReference type="Proteomes" id="UP000008514"/>
    </source>
</evidence>
<reference evidence="1" key="1">
    <citation type="submission" date="2006-03" db="EMBL/GenBank/DDBJ databases">
        <authorList>
            <person name="Bowman J."/>
            <person name="Ferriera S."/>
            <person name="Johnson J."/>
            <person name="Kravitz S."/>
            <person name="Halpern A."/>
            <person name="Remington K."/>
            <person name="Beeson K."/>
            <person name="Tran B."/>
            <person name="Rogers Y.-H."/>
            <person name="Friedman R."/>
            <person name="Venter J.C."/>
        </authorList>
    </citation>
    <scope>NUCLEOTIDE SEQUENCE [LARGE SCALE GENOMIC DNA]</scope>
    <source>
        <strain evidence="1">ATCC 700755</strain>
    </source>
</reference>
<protein>
    <recommendedName>
        <fullName evidence="3">Uracil-DNA glycosylase-like domain-containing protein</fullName>
    </recommendedName>
</protein>
<dbReference type="Proteomes" id="UP000008514">
    <property type="component" value="Chromosome"/>
</dbReference>
<evidence type="ECO:0008006" key="3">
    <source>
        <dbReference type="Google" id="ProtNLM"/>
    </source>
</evidence>
<keyword evidence="2" id="KW-1185">Reference proteome</keyword>
<dbReference type="HOGENOM" id="CLU_108863_0_0_10"/>
<organism evidence="1 2">
    <name type="scientific">Psychroflexus torquis (strain ATCC 700755 / CIP 106069 / ACAM 623)</name>
    <dbReference type="NCBI Taxonomy" id="313595"/>
    <lineage>
        <taxon>Bacteria</taxon>
        <taxon>Pseudomonadati</taxon>
        <taxon>Bacteroidota</taxon>
        <taxon>Flavobacteriia</taxon>
        <taxon>Flavobacteriales</taxon>
        <taxon>Flavobacteriaceae</taxon>
        <taxon>Psychroflexus</taxon>
    </lineage>
</organism>
<proteinExistence type="predicted"/>
<dbReference type="eggNOG" id="ENOG5032SK0">
    <property type="taxonomic scope" value="Bacteria"/>
</dbReference>